<keyword evidence="4" id="KW-0677">Repeat</keyword>
<evidence type="ECO:0000256" key="1">
    <source>
        <dbReference type="ARBA" id="ARBA00006576"/>
    </source>
</evidence>
<dbReference type="EC" id="3.5.4.5" evidence="2"/>
<dbReference type="OrthoDB" id="6710946at2759"/>
<evidence type="ECO:0000259" key="11">
    <source>
        <dbReference type="PROSITE" id="PS51747"/>
    </source>
</evidence>
<dbReference type="GO" id="GO:0005737">
    <property type="term" value="C:cytoplasm"/>
    <property type="evidence" value="ECO:0007669"/>
    <property type="project" value="TreeGrafter"/>
</dbReference>
<comment type="catalytic activity">
    <reaction evidence="9">
        <text>2'-deoxycytidine + H2O + H(+) = 2'-deoxyuridine + NH4(+)</text>
        <dbReference type="Rhea" id="RHEA:13433"/>
        <dbReference type="ChEBI" id="CHEBI:15377"/>
        <dbReference type="ChEBI" id="CHEBI:15378"/>
        <dbReference type="ChEBI" id="CHEBI:15698"/>
        <dbReference type="ChEBI" id="CHEBI:16450"/>
        <dbReference type="ChEBI" id="CHEBI:28938"/>
        <dbReference type="EC" id="3.5.4.5"/>
    </reaction>
</comment>
<accession>A0A7D9LTC5</accession>
<comment type="similarity">
    <text evidence="1">Belongs to the cytidine and deoxycytidylate deaminase family.</text>
</comment>
<evidence type="ECO:0000256" key="10">
    <source>
        <dbReference type="ARBA" id="ARBA00049558"/>
    </source>
</evidence>
<protein>
    <recommendedName>
        <fullName evidence="7">Cytidine and dCMP deaminase domain-containing protein 1</fullName>
        <ecNumber evidence="2">3.5.4.5</ecNumber>
    </recommendedName>
    <alternativeName>
        <fullName evidence="8">Cytidine deaminase</fullName>
    </alternativeName>
</protein>
<evidence type="ECO:0000256" key="7">
    <source>
        <dbReference type="ARBA" id="ARBA00040574"/>
    </source>
</evidence>
<gene>
    <name evidence="12" type="ORF">PACLA_8A035369</name>
</gene>
<dbReference type="InterPro" id="IPR016193">
    <property type="entry name" value="Cytidine_deaminase-like"/>
</dbReference>
<dbReference type="Gene3D" id="3.40.140.10">
    <property type="entry name" value="Cytidine Deaminase, domain 2"/>
    <property type="match status" value="2"/>
</dbReference>
<keyword evidence="6" id="KW-0862">Zinc</keyword>
<evidence type="ECO:0000313" key="13">
    <source>
        <dbReference type="Proteomes" id="UP001152795"/>
    </source>
</evidence>
<evidence type="ECO:0000313" key="12">
    <source>
        <dbReference type="EMBL" id="CAB4036783.1"/>
    </source>
</evidence>
<reference evidence="12" key="1">
    <citation type="submission" date="2020-04" db="EMBL/GenBank/DDBJ databases">
        <authorList>
            <person name="Alioto T."/>
            <person name="Alioto T."/>
            <person name="Gomez Garrido J."/>
        </authorList>
    </citation>
    <scope>NUCLEOTIDE SEQUENCE</scope>
    <source>
        <strain evidence="12">A484AB</strain>
    </source>
</reference>
<dbReference type="Pfam" id="PF00383">
    <property type="entry name" value="dCMP_cyt_deam_1"/>
    <property type="match status" value="2"/>
</dbReference>
<evidence type="ECO:0000256" key="3">
    <source>
        <dbReference type="ARBA" id="ARBA00022723"/>
    </source>
</evidence>
<organism evidence="12 13">
    <name type="scientific">Paramuricea clavata</name>
    <name type="common">Red gorgonian</name>
    <name type="synonym">Violescent sea-whip</name>
    <dbReference type="NCBI Taxonomy" id="317549"/>
    <lineage>
        <taxon>Eukaryota</taxon>
        <taxon>Metazoa</taxon>
        <taxon>Cnidaria</taxon>
        <taxon>Anthozoa</taxon>
        <taxon>Octocorallia</taxon>
        <taxon>Malacalcyonacea</taxon>
        <taxon>Plexauridae</taxon>
        <taxon>Paramuricea</taxon>
    </lineage>
</organism>
<feature type="domain" description="CMP/dCMP-type deaminase" evidence="11">
    <location>
        <begin position="41"/>
        <end position="146"/>
    </location>
</feature>
<dbReference type="InterPro" id="IPR015517">
    <property type="entry name" value="dCMP_deaminase-rel"/>
</dbReference>
<dbReference type="EMBL" id="CACRXK020022408">
    <property type="protein sequence ID" value="CAB4036783.1"/>
    <property type="molecule type" value="Genomic_DNA"/>
</dbReference>
<dbReference type="GO" id="GO:0004132">
    <property type="term" value="F:dCMP deaminase activity"/>
    <property type="evidence" value="ECO:0007669"/>
    <property type="project" value="TreeGrafter"/>
</dbReference>
<dbReference type="PROSITE" id="PS00903">
    <property type="entry name" value="CYT_DCMP_DEAMINASES_1"/>
    <property type="match status" value="1"/>
</dbReference>
<comment type="catalytic activity">
    <reaction evidence="10">
        <text>cytidine + H2O + H(+) = uridine + NH4(+)</text>
        <dbReference type="Rhea" id="RHEA:16069"/>
        <dbReference type="ChEBI" id="CHEBI:15377"/>
        <dbReference type="ChEBI" id="CHEBI:15378"/>
        <dbReference type="ChEBI" id="CHEBI:16704"/>
        <dbReference type="ChEBI" id="CHEBI:17562"/>
        <dbReference type="ChEBI" id="CHEBI:28938"/>
        <dbReference type="EC" id="3.5.4.5"/>
    </reaction>
</comment>
<dbReference type="SUPFAM" id="SSF53927">
    <property type="entry name" value="Cytidine deaminase-like"/>
    <property type="match status" value="2"/>
</dbReference>
<dbReference type="InterPro" id="IPR016192">
    <property type="entry name" value="APOBEC/CMP_deaminase_Zn-bd"/>
</dbReference>
<evidence type="ECO:0000256" key="5">
    <source>
        <dbReference type="ARBA" id="ARBA00022801"/>
    </source>
</evidence>
<dbReference type="GO" id="GO:0008270">
    <property type="term" value="F:zinc ion binding"/>
    <property type="evidence" value="ECO:0007669"/>
    <property type="project" value="InterPro"/>
</dbReference>
<feature type="domain" description="CMP/dCMP-type deaminase" evidence="11">
    <location>
        <begin position="294"/>
        <end position="425"/>
    </location>
</feature>
<evidence type="ECO:0000256" key="4">
    <source>
        <dbReference type="ARBA" id="ARBA00022737"/>
    </source>
</evidence>
<name>A0A7D9LTC5_PARCT</name>
<sequence>MASSGDTSSSKAKRRKRTAAEAGLPSYAKSYSRVSKDNLYMIIALWMENFVKEAPEDHNKVGAVLVLPNDVIFAADCSRDGVHAVARLLMKHYDKAKGCKMFMSRKPCPMCAKLLVQSKVERVLFLPFEPEYYRSPEPYKRNTTSTTRKKVTEKRKKYNNTQMKQVDDLFTASSIAQTRFVLQVEKPVLKDAEQKKTSAKKKKHIRDEIDRLNHEYGFERNLKWIRLIRDELPWPAFDKEIKAEVLVYFANAMEWMARANVLQGRGLNYEFELCSEKSKNSNAFNPVSKTTDAEQARHFMSIARFLAERTDDPKTGVGAVIVSQEKEILSFGWNGFPLKALYGEFPRASKDDKSIVDKKYPYVIHAEQNALLMRNEKNIKGAILFVTKSPCNECAPLIAMQGIETVVVDDDVLSRDDKAKKSGLGYKKFPDMIKRGKFVCFQTREPRARGKKASRALFHGN</sequence>
<keyword evidence="3" id="KW-0479">Metal-binding</keyword>
<dbReference type="AlphaFoldDB" id="A0A7D9LTC5"/>
<comment type="caution">
    <text evidence="12">The sequence shown here is derived from an EMBL/GenBank/DDBJ whole genome shotgun (WGS) entry which is preliminary data.</text>
</comment>
<keyword evidence="13" id="KW-1185">Reference proteome</keyword>
<dbReference type="PROSITE" id="PS51747">
    <property type="entry name" value="CYT_DCMP_DEAMINASES_2"/>
    <property type="match status" value="2"/>
</dbReference>
<keyword evidence="5" id="KW-0378">Hydrolase</keyword>
<proteinExistence type="inferred from homology"/>
<dbReference type="PANTHER" id="PTHR11086:SF14">
    <property type="entry name" value="CYTIDINE AND DCMP DEAMINASE DOMAIN-CONTAINING PROTEIN 1"/>
    <property type="match status" value="1"/>
</dbReference>
<evidence type="ECO:0000256" key="8">
    <source>
        <dbReference type="ARBA" id="ARBA00041919"/>
    </source>
</evidence>
<dbReference type="PANTHER" id="PTHR11086">
    <property type="entry name" value="DEOXYCYTIDYLATE DEAMINASE-RELATED"/>
    <property type="match status" value="1"/>
</dbReference>
<evidence type="ECO:0000256" key="2">
    <source>
        <dbReference type="ARBA" id="ARBA00012783"/>
    </source>
</evidence>
<evidence type="ECO:0000256" key="9">
    <source>
        <dbReference type="ARBA" id="ARBA00049252"/>
    </source>
</evidence>
<dbReference type="Proteomes" id="UP001152795">
    <property type="component" value="Unassembled WGS sequence"/>
</dbReference>
<dbReference type="InterPro" id="IPR002125">
    <property type="entry name" value="CMP_dCMP_dom"/>
</dbReference>
<evidence type="ECO:0000256" key="6">
    <source>
        <dbReference type="ARBA" id="ARBA00022833"/>
    </source>
</evidence>